<dbReference type="PANTHER" id="PTHR16943">
    <property type="entry name" value="2-METHYLCITRATE DEHYDRATASE-RELATED"/>
    <property type="match status" value="1"/>
</dbReference>
<dbReference type="InterPro" id="IPR042188">
    <property type="entry name" value="MmgE/PrpD_sf_2"/>
</dbReference>
<protein>
    <submittedName>
        <fullName evidence="4">Immune-responsive protein 1</fullName>
    </submittedName>
</protein>
<dbReference type="Pfam" id="PF03972">
    <property type="entry name" value="MmgE_PrpD_N"/>
    <property type="match status" value="1"/>
</dbReference>
<keyword evidence="5" id="KW-1185">Reference proteome</keyword>
<evidence type="ECO:0000313" key="4">
    <source>
        <dbReference type="EMBL" id="CCW19626.1"/>
    </source>
</evidence>
<organism evidence="4 5">
    <name type="scientific">Sphingobium indicum BiD32</name>
    <dbReference type="NCBI Taxonomy" id="1301087"/>
    <lineage>
        <taxon>Bacteria</taxon>
        <taxon>Pseudomonadati</taxon>
        <taxon>Pseudomonadota</taxon>
        <taxon>Alphaproteobacteria</taxon>
        <taxon>Sphingomonadales</taxon>
        <taxon>Sphingomonadaceae</taxon>
        <taxon>Sphingobium</taxon>
    </lineage>
</organism>
<name>N1MRR2_9SPHN</name>
<comment type="caution">
    <text evidence="4">The sequence shown here is derived from an EMBL/GenBank/DDBJ whole genome shotgun (WGS) entry which is preliminary data.</text>
</comment>
<dbReference type="InterPro" id="IPR042183">
    <property type="entry name" value="MmgE/PrpD_sf_1"/>
</dbReference>
<comment type="similarity">
    <text evidence="1">Belongs to the PrpD family.</text>
</comment>
<evidence type="ECO:0000259" key="3">
    <source>
        <dbReference type="Pfam" id="PF19305"/>
    </source>
</evidence>
<gene>
    <name evidence="4" type="ORF">EBBID32_39950</name>
</gene>
<dbReference type="InterPro" id="IPR036148">
    <property type="entry name" value="MmgE/PrpD_sf"/>
</dbReference>
<dbReference type="PANTHER" id="PTHR16943:SF8">
    <property type="entry name" value="2-METHYLCITRATE DEHYDRATASE"/>
    <property type="match status" value="1"/>
</dbReference>
<evidence type="ECO:0000313" key="5">
    <source>
        <dbReference type="Proteomes" id="UP000013201"/>
    </source>
</evidence>
<feature type="domain" description="MmgE/PrpD N-terminal" evidence="2">
    <location>
        <begin position="4"/>
        <end position="245"/>
    </location>
</feature>
<dbReference type="Gene3D" id="1.10.4100.10">
    <property type="entry name" value="2-methylcitrate dehydratase PrpD"/>
    <property type="match status" value="1"/>
</dbReference>
<dbReference type="InterPro" id="IPR045336">
    <property type="entry name" value="MmgE_PrpD_N"/>
</dbReference>
<dbReference type="Gene3D" id="3.30.1330.120">
    <property type="entry name" value="2-methylcitrate dehydratase PrpD"/>
    <property type="match status" value="1"/>
</dbReference>
<sequence length="451" mass="46792">MTATLSHYCATLKSDDLPPRLVERVRALVLDLLGSIIRANVEAPAASSLKAGAVAMGMYGGTATVFGDGDKWSPVGAAFLNAALGHALDFDDTHAPSTLHPGAPVIPAALSAAGLIGASGSDLVAGIVAGYETTCRIGLALPAGEHYARGFHPTATCGVFGAAVAAGRILGLNADEIESAIGIALSQSAGSLQFLVDGAWTKPFQVGWASQAGLSAALLAREGYRGPKAGLEGRHGFLQGYAPSPRPGRICEDLGTVFEALATGIKPYPSCRYGHAGIDAVLALRPELDTPPAAVDRITYGLSRAGLLLVGAPLADKQNPGNLVGAQFSAPFVLSMALLHGGMTWDSYGKIQDPEVRALMAKVDCVHDADIEAEFPQNMSGRIIIEAGGVRYEKTVIVPLGEPANFLSDSAILTKFEGLARPVIGDRLHDIAAAVSKLNELDNVQTWLKKC</sequence>
<reference evidence="4 5" key="1">
    <citation type="submission" date="2013-03" db="EMBL/GenBank/DDBJ databases">
        <authorList>
            <person name="Le V."/>
        </authorList>
    </citation>
    <scope>NUCLEOTIDE SEQUENCE [LARGE SCALE GENOMIC DNA]</scope>
    <source>
        <strain evidence="4 5">BiD32</strain>
    </source>
</reference>
<evidence type="ECO:0000256" key="1">
    <source>
        <dbReference type="ARBA" id="ARBA00006174"/>
    </source>
</evidence>
<reference evidence="5" key="2">
    <citation type="submission" date="2013-04" db="EMBL/GenBank/DDBJ databases">
        <title>Bisphenol A degrading Sphingobium sp. strain BiD32.</title>
        <authorList>
            <person name="Nielsen J.L."/>
            <person name="Zhou N.A."/>
            <person name="Kjeldal H."/>
        </authorList>
    </citation>
    <scope>NUCLEOTIDE SEQUENCE [LARGE SCALE GENOMIC DNA]</scope>
    <source>
        <strain evidence="5">BiD32</strain>
    </source>
</reference>
<dbReference type="InterPro" id="IPR005656">
    <property type="entry name" value="MmgE_PrpD"/>
</dbReference>
<evidence type="ECO:0000259" key="2">
    <source>
        <dbReference type="Pfam" id="PF03972"/>
    </source>
</evidence>
<dbReference type="GO" id="GO:0016829">
    <property type="term" value="F:lyase activity"/>
    <property type="evidence" value="ECO:0007669"/>
    <property type="project" value="InterPro"/>
</dbReference>
<dbReference type="Pfam" id="PF19305">
    <property type="entry name" value="MmgE_PrpD_C"/>
    <property type="match status" value="1"/>
</dbReference>
<feature type="domain" description="MmgE/PrpD C-terminal" evidence="3">
    <location>
        <begin position="268"/>
        <end position="431"/>
    </location>
</feature>
<accession>N1MRR2</accession>
<dbReference type="Proteomes" id="UP000013201">
    <property type="component" value="Unassembled WGS sequence"/>
</dbReference>
<dbReference type="AlphaFoldDB" id="N1MRR2"/>
<proteinExistence type="inferred from homology"/>
<dbReference type="SUPFAM" id="SSF103378">
    <property type="entry name" value="2-methylcitrate dehydratase PrpD"/>
    <property type="match status" value="1"/>
</dbReference>
<dbReference type="InterPro" id="IPR045337">
    <property type="entry name" value="MmgE_PrpD_C"/>
</dbReference>
<dbReference type="EMBL" id="CAVK010000212">
    <property type="protein sequence ID" value="CCW19626.1"/>
    <property type="molecule type" value="Genomic_DNA"/>
</dbReference>